<name>Q83H22_TROWT</name>
<dbReference type="RefSeq" id="WP_011102309.1">
    <property type="nucleotide sequence ID" value="NC_004572.3"/>
</dbReference>
<accession>Q83H22</accession>
<evidence type="ECO:0000313" key="2">
    <source>
        <dbReference type="Proteomes" id="UP000002200"/>
    </source>
</evidence>
<keyword evidence="2" id="KW-1185">Reference proteome</keyword>
<gene>
    <name evidence="1" type="ordered locus">TWT_041</name>
</gene>
<dbReference type="EMBL" id="AE014184">
    <property type="protein sequence ID" value="AAO44138.1"/>
    <property type="molecule type" value="Genomic_DNA"/>
</dbReference>
<evidence type="ECO:0000313" key="1">
    <source>
        <dbReference type="EMBL" id="AAO44138.1"/>
    </source>
</evidence>
<reference evidence="1 2" key="1">
    <citation type="journal article" date="2003" name="Genome Res.">
        <title>Tropheryma whipplei twist: a human pathogenic Actinobacteria with a reduced genome.</title>
        <authorList>
            <person name="Raoult D."/>
            <person name="Ogata H."/>
            <person name="Audic S."/>
            <person name="Robert C."/>
            <person name="Suhre K."/>
            <person name="Drancourt M."/>
            <person name="Claverie J.-M."/>
        </authorList>
    </citation>
    <scope>NUCLEOTIDE SEQUENCE [LARGE SCALE GENOMIC DNA]</scope>
    <source>
        <strain evidence="1 2">Twist</strain>
    </source>
</reference>
<protein>
    <submittedName>
        <fullName evidence="1">Uncharacterized protein</fullName>
    </submittedName>
</protein>
<dbReference type="HOGENOM" id="CLU_2792827_0_0_11"/>
<dbReference type="AlphaFoldDB" id="Q83H22"/>
<organism evidence="1 2">
    <name type="scientific">Tropheryma whipplei (strain Twist)</name>
    <name type="common">Whipple's bacillus</name>
    <dbReference type="NCBI Taxonomy" id="203267"/>
    <lineage>
        <taxon>Bacteria</taxon>
        <taxon>Bacillati</taxon>
        <taxon>Actinomycetota</taxon>
        <taxon>Actinomycetes</taxon>
        <taxon>Micrococcales</taxon>
        <taxon>Tropherymataceae</taxon>
        <taxon>Tropheryma</taxon>
    </lineage>
</organism>
<dbReference type="KEGG" id="twh:TWT_041"/>
<proteinExistence type="predicted"/>
<dbReference type="STRING" id="203267.TWT_041"/>
<sequence>MGGGFAGAQAAKLIIKGVSAVNPATFAAVTAGTAVADCVMHGGLVDDVVNGFNAGFNAVGDFIGKLFG</sequence>
<dbReference type="Proteomes" id="UP000002200">
    <property type="component" value="Chromosome"/>
</dbReference>